<dbReference type="Proteomes" id="UP000046395">
    <property type="component" value="Unassembled WGS sequence"/>
</dbReference>
<keyword evidence="1" id="KW-1133">Transmembrane helix</keyword>
<keyword evidence="1" id="KW-0472">Membrane</keyword>
<evidence type="ECO:0000256" key="1">
    <source>
        <dbReference type="SAM" id="Phobius"/>
    </source>
</evidence>
<keyword evidence="2" id="KW-1185">Reference proteome</keyword>
<name>A0A5S6R2Q2_TRIMR</name>
<dbReference type="WBParaSite" id="TMUE_3000013921.1">
    <property type="protein sequence ID" value="TMUE_3000013921.1"/>
    <property type="gene ID" value="WBGene00292907"/>
</dbReference>
<organism evidence="2 3">
    <name type="scientific">Trichuris muris</name>
    <name type="common">Mouse whipworm</name>
    <dbReference type="NCBI Taxonomy" id="70415"/>
    <lineage>
        <taxon>Eukaryota</taxon>
        <taxon>Metazoa</taxon>
        <taxon>Ecdysozoa</taxon>
        <taxon>Nematoda</taxon>
        <taxon>Enoplea</taxon>
        <taxon>Dorylaimia</taxon>
        <taxon>Trichinellida</taxon>
        <taxon>Trichuridae</taxon>
        <taxon>Trichuris</taxon>
    </lineage>
</organism>
<proteinExistence type="predicted"/>
<accession>A0A5S6R2Q2</accession>
<dbReference type="AlphaFoldDB" id="A0A5S6R2Q2"/>
<keyword evidence="1" id="KW-0812">Transmembrane</keyword>
<feature type="transmembrane region" description="Helical" evidence="1">
    <location>
        <begin position="157"/>
        <end position="179"/>
    </location>
</feature>
<sequence>MVTFRSKICLALTLTAAIALFISRAYFFNKTDSFHRHDDANSNEALNSGNDHVKEESKKRRFRIISWKTIPLFIILVMVLRKEDYVRIYVFLRKMRDSGLITLKSSVHTFWRMCKIMHKLLLPRKHSMLSNWLNQPPPRDANERNNPIKAYFTNRTFYLLAMTVPWIMLLWFMGSGFYMREKISRVEKVNLPLPIEVQPDDLTATPKPQLEKQSSISQFDLNSKDILVVALTWSLFYICKSIWAGCLRAMCSAKRRSCHHHATWRAQNKHGSPNATTVNDGESKK</sequence>
<feature type="transmembrane region" description="Helical" evidence="1">
    <location>
        <begin position="64"/>
        <end position="80"/>
    </location>
</feature>
<feature type="transmembrane region" description="Helical" evidence="1">
    <location>
        <begin position="226"/>
        <end position="247"/>
    </location>
</feature>
<reference evidence="3" key="1">
    <citation type="submission" date="2019-12" db="UniProtKB">
        <authorList>
            <consortium name="WormBaseParasite"/>
        </authorList>
    </citation>
    <scope>IDENTIFICATION</scope>
</reference>
<evidence type="ECO:0000313" key="3">
    <source>
        <dbReference type="WBParaSite" id="TMUE_3000013921.1"/>
    </source>
</evidence>
<evidence type="ECO:0000313" key="2">
    <source>
        <dbReference type="Proteomes" id="UP000046395"/>
    </source>
</evidence>
<protein>
    <submittedName>
        <fullName evidence="3">Uncharacterized protein</fullName>
    </submittedName>
</protein>